<reference evidence="3" key="1">
    <citation type="submission" date="2025-08" db="UniProtKB">
        <authorList>
            <consortium name="Ensembl"/>
        </authorList>
    </citation>
    <scope>IDENTIFICATION</scope>
</reference>
<feature type="region of interest" description="Disordered" evidence="1">
    <location>
        <begin position="209"/>
        <end position="235"/>
    </location>
</feature>
<protein>
    <submittedName>
        <fullName evidence="3">Oxidative stress induced growth inhibitor 1</fullName>
    </submittedName>
</protein>
<dbReference type="OMA" id="MSHEQIG"/>
<dbReference type="SUPFAM" id="SSF51905">
    <property type="entry name" value="FAD/NAD(P)-binding domain"/>
    <property type="match status" value="1"/>
</dbReference>
<dbReference type="GO" id="GO:0008083">
    <property type="term" value="F:growth factor activity"/>
    <property type="evidence" value="ECO:0007669"/>
    <property type="project" value="TreeGrafter"/>
</dbReference>
<dbReference type="GeneTree" id="ENSGT00390000006658"/>
<reference evidence="3" key="2">
    <citation type="submission" date="2025-09" db="UniProtKB">
        <authorList>
            <consortium name="Ensembl"/>
        </authorList>
    </citation>
    <scope>IDENTIFICATION</scope>
</reference>
<evidence type="ECO:0000259" key="2">
    <source>
        <dbReference type="Pfam" id="PF07992"/>
    </source>
</evidence>
<evidence type="ECO:0000256" key="1">
    <source>
        <dbReference type="SAM" id="MobiDB-lite"/>
    </source>
</evidence>
<organism evidence="3">
    <name type="scientific">Petromyzon marinus</name>
    <name type="common">Sea lamprey</name>
    <dbReference type="NCBI Taxonomy" id="7757"/>
    <lineage>
        <taxon>Eukaryota</taxon>
        <taxon>Metazoa</taxon>
        <taxon>Chordata</taxon>
        <taxon>Craniata</taxon>
        <taxon>Vertebrata</taxon>
        <taxon>Cyclostomata</taxon>
        <taxon>Hyperoartia</taxon>
        <taxon>Petromyzontiformes</taxon>
        <taxon>Petromyzontidae</taxon>
        <taxon>Petromyzon</taxon>
    </lineage>
</organism>
<dbReference type="InterPro" id="IPR023753">
    <property type="entry name" value="FAD/NAD-binding_dom"/>
</dbReference>
<name>S4RB55_PETMA</name>
<dbReference type="PANTHER" id="PTHR15192:SF8">
    <property type="entry name" value="FAD_NAD(P)-BINDING DOMAIN-CONTAINING PROTEIN"/>
    <property type="match status" value="1"/>
</dbReference>
<dbReference type="STRING" id="7757.ENSPMAP00000002436"/>
<dbReference type="PANTHER" id="PTHR15192">
    <property type="entry name" value="PROTEIN CBG05349"/>
    <property type="match status" value="1"/>
</dbReference>
<dbReference type="AlphaFoldDB" id="S4RB55"/>
<accession>S4RB55</accession>
<feature type="domain" description="FAD/NAD(P)-binding" evidence="2">
    <location>
        <begin position="263"/>
        <end position="439"/>
    </location>
</feature>
<sequence>MSHEQIGFLPDDGSVTVPVVVIGNGPSGICLSYLLSGYRPYLSEGAPPHPNHILQIKLEENLHTSILEQDLEYLCEGLEGRSANPVALLLDSLLHPDADCGADLPSPIRWEPEPHRAIPHVVLGKGAPGGAWNAMDTSMQTLSLGNWMELPDLPFKDWIREQRRHLRNDRATTADVARYYRHYVKCKGLQQSFVSGVIVTSVHRLRDPELIRPSSPSSPSASPLHPSSASSANGVAGIGPARWEVRGHHLAVSGGGEGRLRRFRLRAAAVVLATGGTDSPARLGVPGEGLPFVQHAPAALERAVARGEVGRDSEPLLVVGAGLTAADAVLAARHHAAPVQHAFRRAVTDPALIFNQLPKMLYPEYHKVHHMMGESDTSYNGYASLPRHRVLEFRPDRKVLLQGPAGELRVLPVSMALVLIGSNPDLSFLACAGRSLAMDPSRAVSCRHNPLDVHPFTYECERGCGLFAVGPLVGDNFVRFCLGGALGVVGCLEKR</sequence>
<dbReference type="GO" id="GO:0030308">
    <property type="term" value="P:negative regulation of cell growth"/>
    <property type="evidence" value="ECO:0007669"/>
    <property type="project" value="TreeGrafter"/>
</dbReference>
<evidence type="ECO:0000313" key="3">
    <source>
        <dbReference type="Ensembl" id="ENSPMAP00000002436.1"/>
    </source>
</evidence>
<proteinExistence type="predicted"/>
<dbReference type="InterPro" id="IPR036188">
    <property type="entry name" value="FAD/NAD-bd_sf"/>
</dbReference>
<feature type="compositionally biased region" description="Low complexity" evidence="1">
    <location>
        <begin position="213"/>
        <end position="232"/>
    </location>
</feature>
<dbReference type="Pfam" id="PF07992">
    <property type="entry name" value="Pyr_redox_2"/>
    <property type="match status" value="1"/>
</dbReference>
<dbReference type="Ensembl" id="ENSPMAT00000002448.1">
    <property type="protein sequence ID" value="ENSPMAP00000002436.1"/>
    <property type="gene ID" value="ENSPMAG00000002234.1"/>
</dbReference>
<dbReference type="HOGENOM" id="CLU_019308_2_0_1"/>
<dbReference type="GO" id="GO:0016491">
    <property type="term" value="F:oxidoreductase activity"/>
    <property type="evidence" value="ECO:0007669"/>
    <property type="project" value="InterPro"/>
</dbReference>
<dbReference type="InterPro" id="IPR029731">
    <property type="entry name" value="OSGIN1/2"/>
</dbReference>
<dbReference type="Gene3D" id="3.50.50.60">
    <property type="entry name" value="FAD/NAD(P)-binding domain"/>
    <property type="match status" value="3"/>
</dbReference>